<feature type="domain" description="HPt" evidence="15">
    <location>
        <begin position="323"/>
        <end position="427"/>
    </location>
</feature>
<dbReference type="SUPFAM" id="SSF52172">
    <property type="entry name" value="CheY-like"/>
    <property type="match status" value="1"/>
</dbReference>
<evidence type="ECO:0000256" key="10">
    <source>
        <dbReference type="PROSITE-ProRule" id="PRU00169"/>
    </source>
</evidence>
<dbReference type="SUPFAM" id="SSF50341">
    <property type="entry name" value="CheW-like"/>
    <property type="match status" value="1"/>
</dbReference>
<dbReference type="InterPro" id="IPR003594">
    <property type="entry name" value="HATPase_dom"/>
</dbReference>
<feature type="modified residue" description="Phosphohistidine" evidence="9">
    <location>
        <position position="724"/>
    </location>
</feature>
<dbReference type="InterPro" id="IPR036890">
    <property type="entry name" value="HATPase_C_sf"/>
</dbReference>
<evidence type="ECO:0000313" key="17">
    <source>
        <dbReference type="Proteomes" id="UP000035760"/>
    </source>
</evidence>
<feature type="region of interest" description="Disordered" evidence="11">
    <location>
        <begin position="457"/>
        <end position="482"/>
    </location>
</feature>
<organism evidence="16 17">
    <name type="scientific">Candidatus Competibacter denitrificans Run_A_D11</name>
    <dbReference type="NCBI Taxonomy" id="1400863"/>
    <lineage>
        <taxon>Bacteria</taxon>
        <taxon>Pseudomonadati</taxon>
        <taxon>Pseudomonadota</taxon>
        <taxon>Gammaproteobacteria</taxon>
        <taxon>Candidatus Competibacteraceae</taxon>
        <taxon>Candidatus Competibacter</taxon>
    </lineage>
</organism>
<dbReference type="OrthoDB" id="9803176at2"/>
<gene>
    <name evidence="16" type="ORF">BN873_300028</name>
</gene>
<comment type="caution">
    <text evidence="16">The sequence shown here is derived from an EMBL/GenBank/DDBJ whole genome shotgun (WGS) entry which is preliminary data.</text>
</comment>
<dbReference type="InterPro" id="IPR011006">
    <property type="entry name" value="CheY-like_superfamily"/>
</dbReference>
<dbReference type="EMBL" id="CBTJ020000037">
    <property type="protein sequence ID" value="CDI02407.1"/>
    <property type="molecule type" value="Genomic_DNA"/>
</dbReference>
<keyword evidence="4 10" id="KW-0597">Phosphoprotein</keyword>
<feature type="region of interest" description="Disordered" evidence="11">
    <location>
        <begin position="292"/>
        <end position="313"/>
    </location>
</feature>
<feature type="compositionally biased region" description="Basic and acidic residues" evidence="11">
    <location>
        <begin position="1077"/>
        <end position="1093"/>
    </location>
</feature>
<evidence type="ECO:0000256" key="5">
    <source>
        <dbReference type="ARBA" id="ARBA00022679"/>
    </source>
</evidence>
<evidence type="ECO:0000256" key="9">
    <source>
        <dbReference type="PROSITE-ProRule" id="PRU00110"/>
    </source>
</evidence>
<feature type="domain" description="HPt" evidence="15">
    <location>
        <begin position="493"/>
        <end position="597"/>
    </location>
</feature>
<dbReference type="PROSITE" id="PS50110">
    <property type="entry name" value="RESPONSE_REGULATORY"/>
    <property type="match status" value="1"/>
</dbReference>
<evidence type="ECO:0000256" key="8">
    <source>
        <dbReference type="ARBA" id="ARBA00035100"/>
    </source>
</evidence>
<proteinExistence type="predicted"/>
<dbReference type="SMART" id="SM00260">
    <property type="entry name" value="CheW"/>
    <property type="match status" value="1"/>
</dbReference>
<dbReference type="SMART" id="SM00448">
    <property type="entry name" value="REC"/>
    <property type="match status" value="1"/>
</dbReference>
<dbReference type="InterPro" id="IPR005467">
    <property type="entry name" value="His_kinase_dom"/>
</dbReference>
<keyword evidence="6 16" id="KW-0418">Kinase</keyword>
<feature type="modified residue" description="Phosphohistidine" evidence="9">
    <location>
        <position position="370"/>
    </location>
</feature>
<dbReference type="SUPFAM" id="SSF55874">
    <property type="entry name" value="ATPase domain of HSP90 chaperone/DNA topoisomerase II/histidine kinase"/>
    <property type="match status" value="1"/>
</dbReference>
<dbReference type="InterPro" id="IPR002545">
    <property type="entry name" value="CheW-lke_dom"/>
</dbReference>
<keyword evidence="17" id="KW-1185">Reference proteome</keyword>
<feature type="modified residue" description="Phosphohistidine" evidence="9">
    <location>
        <position position="895"/>
    </location>
</feature>
<evidence type="ECO:0000259" key="13">
    <source>
        <dbReference type="PROSITE" id="PS50110"/>
    </source>
</evidence>
<dbReference type="FunFam" id="3.30.565.10:FF:000016">
    <property type="entry name" value="Chemotaxis protein CheA, putative"/>
    <property type="match status" value="1"/>
</dbReference>
<sequence length="1629" mass="175997">MISHRLADSSLGPLNDDLALALQRIQFSLDAYVQDPKDPAAIEVMIEAIDQIRSPLEALKQHSAAGLLNEMRFSVAAVVAGRLPALDVPLLRQATECLANFLASVLVGNQPLPAGPLVALTNTLQQARLAKAPTATDDPSSVADFSNVESDIAHLADSLTLLELPELAFETTSKVSTDNARPDEDSLIAPDMTLTISDKGDDRLPAGITESAETPATSDEILSVHWPEPNFDLGGPAISNLGAEPPDEPEKHNAVDTPTLTNVDSELQTAGSESTAIPALSEDDLSIEWSEAKPAADEPVSSSLDAEPSDEPEQRNLLDVLGLTEADQEFVEVFMEEARSELGSIREQLVTWQQHLDSREALTTIRRAFHTLKGSGRMVGATVIGDFAWEFEDLLNQMMSGTLHPSTAICDAIGESVIALSPLVGETPLRGNDLAALPALAARAKELIAIGKVEPATMRPSRTEPTTTRPSQRPVDTPALPPVPVIPFPSTPATEIDPEFLEVFLEEAREELATIHQQSAIWQQHLTDRQAQTNIRRAFHTLKGSGRVVGATEIGDFAWEFENLLNQVLSGTAAPSGAMIDLISEAVTILTPLADNQPVTHETRSTMTELVGRVRAFLQAAPAAEIAALPEEEPSAPITDRAPPPVAEPSIRPVVIVPAPRLVPPTPVTGMAPPPTPVGVDLELAEVFQYEAAEILDASDLILQRLASETEHTALLNDLRRNMHTLKGGSRMSDLLAIGDLAHAAESVLDSLGKGAGHATPVVLDAIQQTLDRLNRMVAEAAGGTKPRPATDIIGGLHHLADSIVAGKPLTEFMIASPAVEALALAQEPTSQRQAAAPSAERAAFQTMTELDQELVQVFQVEASEILDSSDVILQRLRIDPSSTELLNNLRREMHTLKGSSRMAGFMTVGELAHAAESILDGLGKGTLKSSSHLIDLLQRALDRLQQMLAGVLSGEQPLPQRELIEELQSVLVSKPAERSKPLLPSIRTTVTPAATAARPAEKAVAAAAAAAAADNIRVSSVLLNNLVNQMGESSIFRARVDQGVGAMSFNLGELEQTIARLRRQVGNLATQAEARIQSRQDQDARSHQQEFDPLELDRFTELQQVSRSLMEIADDLGNIGTSLGDHAREVTSLLDQQGKVNKDIQQSLMRTGMVRFGSVVSRLRRVVRQSAQELGKRAELLVSGEDAEVDRVVLESMIAPLEHMLRNSLAHGIESPEIRRQHDKPEMGTITLGLRREGAELVLELSDDGAGLNFAAIRAKGEEKGLLQPEEPASPEDLIALLLRPGFSTASSVTQIAGRGVGMDVVNEAIRAMRGALLIQTDPGQGTRFIIRLPFSLAVTQALLAQVGESLYAIPLLSIELVIRLQESEFQAYLSGENVQHQYGERHYPIHNLGLLTGSGQIRSFEEVTDRRPPTLLFRSAEASAALQVEAVLGNREIIVKPVGPQFHGVPGISGATVLADGRVVVVLELAALVRNIGSQAQKQLESRALRNARQETRQEKITIMVIDDSITMRKVTARILERHNIQVTTAKDGLDAVAMLQTQVPDLAILDIEMPRMDGFEVIAHVRNQPNLRHMPIIMVTSRGGDKHRERAMNLGVNDYLTKPYQEDQLMHAIRTILGERALALIS</sequence>
<dbReference type="PROSITE" id="PS50109">
    <property type="entry name" value="HIS_KIN"/>
    <property type="match status" value="1"/>
</dbReference>
<evidence type="ECO:0000259" key="14">
    <source>
        <dbReference type="PROSITE" id="PS50851"/>
    </source>
</evidence>
<dbReference type="RefSeq" id="WP_048672584.1">
    <property type="nucleotide sequence ID" value="NZ_CBTJ020000037.1"/>
</dbReference>
<dbReference type="GO" id="GO:0000155">
    <property type="term" value="F:phosphorelay sensor kinase activity"/>
    <property type="evidence" value="ECO:0007669"/>
    <property type="project" value="InterPro"/>
</dbReference>
<evidence type="ECO:0000256" key="4">
    <source>
        <dbReference type="ARBA" id="ARBA00022553"/>
    </source>
</evidence>
<dbReference type="Gene3D" id="3.40.50.2300">
    <property type="match status" value="1"/>
</dbReference>
<dbReference type="STRING" id="1400863.BN873_300028"/>
<dbReference type="GO" id="GO:0005737">
    <property type="term" value="C:cytoplasm"/>
    <property type="evidence" value="ECO:0007669"/>
    <property type="project" value="InterPro"/>
</dbReference>
<dbReference type="CDD" id="cd17546">
    <property type="entry name" value="REC_hyHK_CKI1_RcsC-like"/>
    <property type="match status" value="1"/>
</dbReference>
<dbReference type="InterPro" id="IPR036641">
    <property type="entry name" value="HPT_dom_sf"/>
</dbReference>
<dbReference type="InterPro" id="IPR001789">
    <property type="entry name" value="Sig_transdc_resp-reg_receiver"/>
</dbReference>
<dbReference type="Pfam" id="PF01627">
    <property type="entry name" value="Hpt"/>
    <property type="match status" value="4"/>
</dbReference>
<keyword evidence="7" id="KW-0902">Two-component regulatory system</keyword>
<dbReference type="CDD" id="cd00088">
    <property type="entry name" value="HPT"/>
    <property type="match status" value="4"/>
</dbReference>
<evidence type="ECO:0000256" key="1">
    <source>
        <dbReference type="ARBA" id="ARBA00000085"/>
    </source>
</evidence>
<evidence type="ECO:0000259" key="12">
    <source>
        <dbReference type="PROSITE" id="PS50109"/>
    </source>
</evidence>
<comment type="catalytic activity">
    <reaction evidence="1">
        <text>ATP + protein L-histidine = ADP + protein N-phospho-L-histidine.</text>
        <dbReference type="EC" id="2.7.13.3"/>
    </reaction>
</comment>
<accession>W6M404</accession>
<dbReference type="Gene3D" id="2.30.30.40">
    <property type="entry name" value="SH3 Domains"/>
    <property type="match status" value="1"/>
</dbReference>
<dbReference type="SMART" id="SM00387">
    <property type="entry name" value="HATPase_c"/>
    <property type="match status" value="1"/>
</dbReference>
<dbReference type="Pfam" id="PF02518">
    <property type="entry name" value="HATPase_c"/>
    <property type="match status" value="1"/>
</dbReference>
<feature type="region of interest" description="Disordered" evidence="11">
    <location>
        <begin position="195"/>
        <end position="221"/>
    </location>
</feature>
<feature type="domain" description="HPt" evidence="15">
    <location>
        <begin position="848"/>
        <end position="952"/>
    </location>
</feature>
<dbReference type="InterPro" id="IPR004105">
    <property type="entry name" value="CheA-like_dim"/>
</dbReference>
<feature type="compositionally biased region" description="Low complexity" evidence="11">
    <location>
        <begin position="459"/>
        <end position="478"/>
    </location>
</feature>
<evidence type="ECO:0000256" key="7">
    <source>
        <dbReference type="ARBA" id="ARBA00023012"/>
    </source>
</evidence>
<dbReference type="Gene3D" id="3.30.565.10">
    <property type="entry name" value="Histidine kinase-like ATPase, C-terminal domain"/>
    <property type="match status" value="1"/>
</dbReference>
<dbReference type="Gene3D" id="1.20.120.160">
    <property type="entry name" value="HPT domain"/>
    <property type="match status" value="4"/>
</dbReference>
<dbReference type="Pfam" id="PF00072">
    <property type="entry name" value="Response_reg"/>
    <property type="match status" value="1"/>
</dbReference>
<protein>
    <recommendedName>
        <fullName evidence="3">Chemotaxis protein CheA</fullName>
        <ecNumber evidence="2">2.7.13.3</ecNumber>
    </recommendedName>
</protein>
<evidence type="ECO:0000256" key="6">
    <source>
        <dbReference type="ARBA" id="ARBA00022777"/>
    </source>
</evidence>
<evidence type="ECO:0000256" key="3">
    <source>
        <dbReference type="ARBA" id="ARBA00021495"/>
    </source>
</evidence>
<dbReference type="PROSITE" id="PS50851">
    <property type="entry name" value="CHEW"/>
    <property type="match status" value="1"/>
</dbReference>
<feature type="domain" description="Response regulatory" evidence="13">
    <location>
        <begin position="1504"/>
        <end position="1620"/>
    </location>
</feature>
<feature type="domain" description="HPt" evidence="15">
    <location>
        <begin position="677"/>
        <end position="781"/>
    </location>
</feature>
<dbReference type="PANTHER" id="PTHR43395">
    <property type="entry name" value="SENSOR HISTIDINE KINASE CHEA"/>
    <property type="match status" value="1"/>
</dbReference>
<dbReference type="Proteomes" id="UP000035760">
    <property type="component" value="Unassembled WGS sequence"/>
</dbReference>
<feature type="domain" description="Histidine kinase" evidence="12">
    <location>
        <begin position="1126"/>
        <end position="1338"/>
    </location>
</feature>
<dbReference type="PRINTS" id="PR00344">
    <property type="entry name" value="BCTRLSENSOR"/>
</dbReference>
<dbReference type="GO" id="GO:0006935">
    <property type="term" value="P:chemotaxis"/>
    <property type="evidence" value="ECO:0007669"/>
    <property type="project" value="InterPro"/>
</dbReference>
<dbReference type="PROSITE" id="PS50894">
    <property type="entry name" value="HPT"/>
    <property type="match status" value="4"/>
</dbReference>
<dbReference type="InterPro" id="IPR004358">
    <property type="entry name" value="Sig_transdc_His_kin-like_C"/>
</dbReference>
<reference evidence="16" key="1">
    <citation type="submission" date="2013-07" db="EMBL/GenBank/DDBJ databases">
        <authorList>
            <person name="McIlroy S."/>
        </authorList>
    </citation>
    <scope>NUCLEOTIDE SEQUENCE [LARGE SCALE GENOMIC DNA]</scope>
    <source>
        <strain evidence="16">Run_A_D11</strain>
    </source>
</reference>
<dbReference type="SMART" id="SM01231">
    <property type="entry name" value="H-kinase_dim"/>
    <property type="match status" value="1"/>
</dbReference>
<dbReference type="SUPFAM" id="SSF47226">
    <property type="entry name" value="Histidine-containing phosphotransfer domain, HPT domain"/>
    <property type="match status" value="4"/>
</dbReference>
<feature type="modified residue" description="Phosphohistidine" evidence="9">
    <location>
        <position position="540"/>
    </location>
</feature>
<dbReference type="PANTHER" id="PTHR43395:SF8">
    <property type="entry name" value="HISTIDINE KINASE"/>
    <property type="match status" value="1"/>
</dbReference>
<dbReference type="InterPro" id="IPR008207">
    <property type="entry name" value="Sig_transdc_His_kin_Hpt_dom"/>
</dbReference>
<dbReference type="InterPro" id="IPR051315">
    <property type="entry name" value="Bact_Chemotaxis_CheA"/>
</dbReference>
<feature type="region of interest" description="Disordered" evidence="11">
    <location>
        <begin position="1073"/>
        <end position="1093"/>
    </location>
</feature>
<evidence type="ECO:0000259" key="15">
    <source>
        <dbReference type="PROSITE" id="PS50894"/>
    </source>
</evidence>
<keyword evidence="5 16" id="KW-0808">Transferase</keyword>
<dbReference type="SMART" id="SM00073">
    <property type="entry name" value="HPT"/>
    <property type="match status" value="4"/>
</dbReference>
<dbReference type="Pfam" id="PF01584">
    <property type="entry name" value="CheW"/>
    <property type="match status" value="1"/>
</dbReference>
<feature type="domain" description="CheW-like" evidence="14">
    <location>
        <begin position="1340"/>
        <end position="1480"/>
    </location>
</feature>
<comment type="function">
    <text evidence="8">Involved in the transmission of sensory signals from the chemoreceptors to the flagellar motors. CheA is autophosphorylated; it can transfer its phosphate group to either CheB or CheY.</text>
</comment>
<evidence type="ECO:0000313" key="16">
    <source>
        <dbReference type="EMBL" id="CDI02407.1"/>
    </source>
</evidence>
<dbReference type="EC" id="2.7.13.3" evidence="2"/>
<evidence type="ECO:0000256" key="11">
    <source>
        <dbReference type="SAM" id="MobiDB-lite"/>
    </source>
</evidence>
<dbReference type="InterPro" id="IPR036061">
    <property type="entry name" value="CheW-like_dom_sf"/>
</dbReference>
<feature type="modified residue" description="4-aspartylphosphate" evidence="10">
    <location>
        <position position="1553"/>
    </location>
</feature>
<name>W6M404_9GAMM</name>
<feature type="region of interest" description="Disordered" evidence="11">
    <location>
        <begin position="234"/>
        <end position="257"/>
    </location>
</feature>
<reference evidence="16" key="2">
    <citation type="submission" date="2014-03" db="EMBL/GenBank/DDBJ databases">
        <title>Candidatus Competibacter-lineage genomes retrieved from metagenomes reveal functional metabolic diversity.</title>
        <authorList>
            <person name="McIlroy S.J."/>
            <person name="Albertsen M."/>
            <person name="Andresen E.K."/>
            <person name="Saunders A.M."/>
            <person name="Kristiansen R."/>
            <person name="Stokholm-Bjerregaard M."/>
            <person name="Nielsen K.L."/>
            <person name="Nielsen P.H."/>
        </authorList>
    </citation>
    <scope>NUCLEOTIDE SEQUENCE</scope>
    <source>
        <strain evidence="16">Run_A_D11</strain>
    </source>
</reference>
<evidence type="ECO:0000256" key="2">
    <source>
        <dbReference type="ARBA" id="ARBA00012438"/>
    </source>
</evidence>